<organism evidence="1 2">
    <name type="scientific">Penicillium steckii</name>
    <dbReference type="NCBI Taxonomy" id="303698"/>
    <lineage>
        <taxon>Eukaryota</taxon>
        <taxon>Fungi</taxon>
        <taxon>Dikarya</taxon>
        <taxon>Ascomycota</taxon>
        <taxon>Pezizomycotina</taxon>
        <taxon>Eurotiomycetes</taxon>
        <taxon>Eurotiomycetidae</taxon>
        <taxon>Eurotiales</taxon>
        <taxon>Aspergillaceae</taxon>
        <taxon>Penicillium</taxon>
    </lineage>
</organism>
<name>A0A1V6TK25_9EURO</name>
<proteinExistence type="predicted"/>
<protein>
    <submittedName>
        <fullName evidence="1">Uncharacterized protein</fullName>
    </submittedName>
</protein>
<evidence type="ECO:0000313" key="2">
    <source>
        <dbReference type="Proteomes" id="UP000191285"/>
    </source>
</evidence>
<accession>A0A1V6TK25</accession>
<sequence>MAWPTIEMNWDGVHRNLDGFDPICSTQAQAQQSPQELLNSHWEISECARPLSSSTKGAVLNSQTMPSTSEYLDWGMPSATNLAGAVSTSFGNPIPRVGPSHYPGATQSFFSHPAGISPGGQSVDLASQTPEENTCKDEVYHRECTMKPNSRAQNTLKRSKRAHKYVFLKLLHIFQINAAYPMI</sequence>
<dbReference type="AlphaFoldDB" id="A0A1V6TK25"/>
<evidence type="ECO:0000313" key="1">
    <source>
        <dbReference type="EMBL" id="OQE26725.1"/>
    </source>
</evidence>
<reference evidence="2" key="1">
    <citation type="journal article" date="2017" name="Nat. Microbiol.">
        <title>Global analysis of biosynthetic gene clusters reveals vast potential of secondary metabolite production in Penicillium species.</title>
        <authorList>
            <person name="Nielsen J.C."/>
            <person name="Grijseels S."/>
            <person name="Prigent S."/>
            <person name="Ji B."/>
            <person name="Dainat J."/>
            <person name="Nielsen K.F."/>
            <person name="Frisvad J.C."/>
            <person name="Workman M."/>
            <person name="Nielsen J."/>
        </authorList>
    </citation>
    <scope>NUCLEOTIDE SEQUENCE [LARGE SCALE GENOMIC DNA]</scope>
    <source>
        <strain evidence="2">IBT 24891</strain>
    </source>
</reference>
<keyword evidence="2" id="KW-1185">Reference proteome</keyword>
<dbReference type="Proteomes" id="UP000191285">
    <property type="component" value="Unassembled WGS sequence"/>
</dbReference>
<comment type="caution">
    <text evidence="1">The sequence shown here is derived from an EMBL/GenBank/DDBJ whole genome shotgun (WGS) entry which is preliminary data.</text>
</comment>
<dbReference type="EMBL" id="MLKD01000005">
    <property type="protein sequence ID" value="OQE26725.1"/>
    <property type="molecule type" value="Genomic_DNA"/>
</dbReference>
<gene>
    <name evidence="1" type="ORF">PENSTE_c005G02404</name>
</gene>